<dbReference type="Pfam" id="PF04290">
    <property type="entry name" value="DctQ"/>
    <property type="match status" value="1"/>
</dbReference>
<organism evidence="11 12">
    <name type="scientific">Advenella kashmirensis</name>
    <dbReference type="NCBI Taxonomy" id="310575"/>
    <lineage>
        <taxon>Bacteria</taxon>
        <taxon>Pseudomonadati</taxon>
        <taxon>Pseudomonadota</taxon>
        <taxon>Betaproteobacteria</taxon>
        <taxon>Burkholderiales</taxon>
        <taxon>Alcaligenaceae</taxon>
    </lineage>
</organism>
<keyword evidence="4 9" id="KW-0997">Cell inner membrane</keyword>
<comment type="subunit">
    <text evidence="9">The complex comprises the extracytoplasmic solute receptor protein and the two transmembrane proteins.</text>
</comment>
<evidence type="ECO:0000256" key="2">
    <source>
        <dbReference type="ARBA" id="ARBA00022448"/>
    </source>
</evidence>
<dbReference type="PANTHER" id="PTHR35011:SF10">
    <property type="entry name" value="TRAP TRANSPORTER SMALL PERMEASE PROTEIN"/>
    <property type="match status" value="1"/>
</dbReference>
<evidence type="ECO:0000256" key="6">
    <source>
        <dbReference type="ARBA" id="ARBA00022989"/>
    </source>
</evidence>
<dbReference type="PANTHER" id="PTHR35011">
    <property type="entry name" value="2,3-DIKETO-L-GULONATE TRAP TRANSPORTER SMALL PERMEASE PROTEIN YIAM"/>
    <property type="match status" value="1"/>
</dbReference>
<feature type="transmembrane region" description="Helical" evidence="9">
    <location>
        <begin position="84"/>
        <end position="108"/>
    </location>
</feature>
<dbReference type="GO" id="GO:0015740">
    <property type="term" value="P:C4-dicarboxylate transport"/>
    <property type="evidence" value="ECO:0007669"/>
    <property type="project" value="TreeGrafter"/>
</dbReference>
<dbReference type="EMBL" id="DOEK01000004">
    <property type="protein sequence ID" value="HBP28048.1"/>
    <property type="molecule type" value="Genomic_DNA"/>
</dbReference>
<dbReference type="GO" id="GO:0022857">
    <property type="term" value="F:transmembrane transporter activity"/>
    <property type="evidence" value="ECO:0007669"/>
    <property type="project" value="UniProtKB-UniRule"/>
</dbReference>
<dbReference type="GO" id="GO:0005886">
    <property type="term" value="C:plasma membrane"/>
    <property type="evidence" value="ECO:0007669"/>
    <property type="project" value="UniProtKB-SubCell"/>
</dbReference>
<proteinExistence type="inferred from homology"/>
<comment type="caution">
    <text evidence="11">The sequence shown here is derived from an EMBL/GenBank/DDBJ whole genome shotgun (WGS) entry which is preliminary data.</text>
</comment>
<evidence type="ECO:0000256" key="3">
    <source>
        <dbReference type="ARBA" id="ARBA00022475"/>
    </source>
</evidence>
<evidence type="ECO:0000313" key="12">
    <source>
        <dbReference type="Proteomes" id="UP000264036"/>
    </source>
</evidence>
<keyword evidence="3" id="KW-1003">Cell membrane</keyword>
<gene>
    <name evidence="11" type="ORF">DD666_01365</name>
</gene>
<evidence type="ECO:0000256" key="8">
    <source>
        <dbReference type="ARBA" id="ARBA00038436"/>
    </source>
</evidence>
<keyword evidence="2 9" id="KW-0813">Transport</keyword>
<evidence type="ECO:0000256" key="4">
    <source>
        <dbReference type="ARBA" id="ARBA00022519"/>
    </source>
</evidence>
<feature type="transmembrane region" description="Helical" evidence="9">
    <location>
        <begin position="12"/>
        <end position="29"/>
    </location>
</feature>
<evidence type="ECO:0000256" key="9">
    <source>
        <dbReference type="RuleBase" id="RU369079"/>
    </source>
</evidence>
<comment type="function">
    <text evidence="9">Part of the tripartite ATP-independent periplasmic (TRAP) transport system.</text>
</comment>
<dbReference type="Proteomes" id="UP000264036">
    <property type="component" value="Unassembled WGS sequence"/>
</dbReference>
<protein>
    <recommendedName>
        <fullName evidence="9">TRAP transporter small permease protein</fullName>
    </recommendedName>
</protein>
<feature type="domain" description="Tripartite ATP-independent periplasmic transporters DctQ component" evidence="10">
    <location>
        <begin position="23"/>
        <end position="156"/>
    </location>
</feature>
<comment type="subcellular location">
    <subcellularLocation>
        <location evidence="1 9">Cell inner membrane</location>
        <topology evidence="1 9">Multi-pass membrane protein</topology>
    </subcellularLocation>
</comment>
<keyword evidence="6 9" id="KW-1133">Transmembrane helix</keyword>
<dbReference type="InterPro" id="IPR055348">
    <property type="entry name" value="DctQ"/>
</dbReference>
<comment type="similarity">
    <text evidence="8 9">Belongs to the TRAP transporter small permease family.</text>
</comment>
<name>A0A356LBA8_9BURK</name>
<evidence type="ECO:0000313" key="11">
    <source>
        <dbReference type="EMBL" id="HBP28048.1"/>
    </source>
</evidence>
<feature type="transmembrane region" description="Helical" evidence="9">
    <location>
        <begin position="49"/>
        <end position="72"/>
    </location>
</feature>
<dbReference type="AlphaFoldDB" id="A0A356LBA8"/>
<dbReference type="InterPro" id="IPR007387">
    <property type="entry name" value="TRAP_DctQ"/>
</dbReference>
<accession>A0A356LBA8</accession>
<evidence type="ECO:0000256" key="1">
    <source>
        <dbReference type="ARBA" id="ARBA00004429"/>
    </source>
</evidence>
<feature type="transmembrane region" description="Helical" evidence="9">
    <location>
        <begin position="128"/>
        <end position="149"/>
    </location>
</feature>
<sequence>MDRLIVLASRALVLLCSAALVLMMLQVTLDVAGKYLFDQPIPGSEAIVASYYMVAIVFLPLAWVEVCGESIVVELLYNIASKPVRVIMAALGTAATVICYGFLAWFLWAPAMHAYRIGEFDSSTWNVITWPARFLLPLGLALGAIVALLQLMRILTGRKPLHHGIADDVTDLPEQI</sequence>
<evidence type="ECO:0000256" key="5">
    <source>
        <dbReference type="ARBA" id="ARBA00022692"/>
    </source>
</evidence>
<evidence type="ECO:0000256" key="7">
    <source>
        <dbReference type="ARBA" id="ARBA00023136"/>
    </source>
</evidence>
<keyword evidence="5 9" id="KW-0812">Transmembrane</keyword>
<keyword evidence="7 9" id="KW-0472">Membrane</keyword>
<reference evidence="11 12" key="1">
    <citation type="journal article" date="2018" name="Nat. Biotechnol.">
        <title>A standardized bacterial taxonomy based on genome phylogeny substantially revises the tree of life.</title>
        <authorList>
            <person name="Parks D.H."/>
            <person name="Chuvochina M."/>
            <person name="Waite D.W."/>
            <person name="Rinke C."/>
            <person name="Skarshewski A."/>
            <person name="Chaumeil P.A."/>
            <person name="Hugenholtz P."/>
        </authorList>
    </citation>
    <scope>NUCLEOTIDE SEQUENCE [LARGE SCALE GENOMIC DNA]</scope>
    <source>
        <strain evidence="11">UBA10707</strain>
    </source>
</reference>
<evidence type="ECO:0000259" key="10">
    <source>
        <dbReference type="Pfam" id="PF04290"/>
    </source>
</evidence>